<dbReference type="InterPro" id="IPR035906">
    <property type="entry name" value="MetI-like_sf"/>
</dbReference>
<feature type="transmembrane region" description="Helical" evidence="7">
    <location>
        <begin position="293"/>
        <end position="316"/>
    </location>
</feature>
<comment type="subcellular location">
    <subcellularLocation>
        <location evidence="1 7">Cell membrane</location>
        <topology evidence="1 7">Multi-pass membrane protein</topology>
    </subcellularLocation>
</comment>
<keyword evidence="2 7" id="KW-0813">Transport</keyword>
<organism evidence="9 10">
    <name type="scientific">Nonomuraea jiangxiensis</name>
    <dbReference type="NCBI Taxonomy" id="633440"/>
    <lineage>
        <taxon>Bacteria</taxon>
        <taxon>Bacillati</taxon>
        <taxon>Actinomycetota</taxon>
        <taxon>Actinomycetes</taxon>
        <taxon>Streptosporangiales</taxon>
        <taxon>Streptosporangiaceae</taxon>
        <taxon>Nonomuraea</taxon>
    </lineage>
</organism>
<dbReference type="GO" id="GO:0005886">
    <property type="term" value="C:plasma membrane"/>
    <property type="evidence" value="ECO:0007669"/>
    <property type="project" value="UniProtKB-SubCell"/>
</dbReference>
<feature type="domain" description="ABC transmembrane type-1" evidence="8">
    <location>
        <begin position="96"/>
        <end position="316"/>
    </location>
</feature>
<dbReference type="AlphaFoldDB" id="A0A1G9BCU2"/>
<name>A0A1G9BCU2_9ACTN</name>
<gene>
    <name evidence="9" type="ORF">SAMN05421869_115213</name>
</gene>
<feature type="transmembrane region" description="Helical" evidence="7">
    <location>
        <begin position="102"/>
        <end position="123"/>
    </location>
</feature>
<dbReference type="SUPFAM" id="SSF161098">
    <property type="entry name" value="MetI-like"/>
    <property type="match status" value="1"/>
</dbReference>
<keyword evidence="6 7" id="KW-0472">Membrane</keyword>
<dbReference type="Proteomes" id="UP000199202">
    <property type="component" value="Unassembled WGS sequence"/>
</dbReference>
<feature type="transmembrane region" description="Helical" evidence="7">
    <location>
        <begin position="247"/>
        <end position="273"/>
    </location>
</feature>
<comment type="similarity">
    <text evidence="7">Belongs to the binding-protein-dependent transport system permease family.</text>
</comment>
<sequence length="326" mass="36137">MLAYALRRVAASIPVILAATFVVFLLVSLTGNPVDRLRLLDPPPPPEVLAAEEQRLFLDQPLLTRYWLWLSGILRGDFGPSVDEYLQIGPEVFSRFAVTFRLVLLAMLVALVLAVIVGVVSAVRQYTVIDYTSTFFGFLFLAMPSFWLAVLLKEGGVFANNNLGTTVFYTVGESSVVVEGGFWASFVDGLGHLILPTIALALINFASWSRYQRASMLEVLNSDYVRLARAKGLRWRKVMTRHALRTALIPLVTITALDLANIIGGAVVTETVFQWRGAGRLLLDAIRARDVHVVMAWLLVASVAVVLFNLLADLLYAKLDPRIRYD</sequence>
<dbReference type="STRING" id="633440.SAMN05421869_115213"/>
<evidence type="ECO:0000256" key="5">
    <source>
        <dbReference type="ARBA" id="ARBA00022989"/>
    </source>
</evidence>
<feature type="transmembrane region" description="Helical" evidence="7">
    <location>
        <begin position="135"/>
        <end position="152"/>
    </location>
</feature>
<evidence type="ECO:0000256" key="1">
    <source>
        <dbReference type="ARBA" id="ARBA00004651"/>
    </source>
</evidence>
<dbReference type="PANTHER" id="PTHR43163">
    <property type="entry name" value="DIPEPTIDE TRANSPORT SYSTEM PERMEASE PROTEIN DPPB-RELATED"/>
    <property type="match status" value="1"/>
</dbReference>
<evidence type="ECO:0000313" key="9">
    <source>
        <dbReference type="EMBL" id="SDK36874.1"/>
    </source>
</evidence>
<dbReference type="PROSITE" id="PS50928">
    <property type="entry name" value="ABC_TM1"/>
    <property type="match status" value="1"/>
</dbReference>
<dbReference type="OrthoDB" id="9778910at2"/>
<protein>
    <submittedName>
        <fullName evidence="9">Peptide/nickel transport system permease protein</fullName>
    </submittedName>
</protein>
<keyword evidence="3" id="KW-1003">Cell membrane</keyword>
<dbReference type="RefSeq" id="WP_090939805.1">
    <property type="nucleotide sequence ID" value="NZ_FNDJ01000015.1"/>
</dbReference>
<dbReference type="EMBL" id="FNDJ01000015">
    <property type="protein sequence ID" value="SDK36874.1"/>
    <property type="molecule type" value="Genomic_DNA"/>
</dbReference>
<dbReference type="PANTHER" id="PTHR43163:SF6">
    <property type="entry name" value="DIPEPTIDE TRANSPORT SYSTEM PERMEASE PROTEIN DPPB-RELATED"/>
    <property type="match status" value="1"/>
</dbReference>
<keyword evidence="4 7" id="KW-0812">Transmembrane</keyword>
<keyword evidence="5 7" id="KW-1133">Transmembrane helix</keyword>
<dbReference type="Gene3D" id="1.10.3720.10">
    <property type="entry name" value="MetI-like"/>
    <property type="match status" value="1"/>
</dbReference>
<evidence type="ECO:0000256" key="2">
    <source>
        <dbReference type="ARBA" id="ARBA00022448"/>
    </source>
</evidence>
<evidence type="ECO:0000256" key="6">
    <source>
        <dbReference type="ARBA" id="ARBA00023136"/>
    </source>
</evidence>
<dbReference type="Pfam" id="PF00528">
    <property type="entry name" value="BPD_transp_1"/>
    <property type="match status" value="1"/>
</dbReference>
<keyword evidence="10" id="KW-1185">Reference proteome</keyword>
<feature type="transmembrane region" description="Helical" evidence="7">
    <location>
        <begin position="182"/>
        <end position="206"/>
    </location>
</feature>
<dbReference type="InterPro" id="IPR000515">
    <property type="entry name" value="MetI-like"/>
</dbReference>
<evidence type="ECO:0000256" key="3">
    <source>
        <dbReference type="ARBA" id="ARBA00022475"/>
    </source>
</evidence>
<dbReference type="CDD" id="cd06261">
    <property type="entry name" value="TM_PBP2"/>
    <property type="match status" value="1"/>
</dbReference>
<evidence type="ECO:0000313" key="10">
    <source>
        <dbReference type="Proteomes" id="UP000199202"/>
    </source>
</evidence>
<reference evidence="9 10" key="1">
    <citation type="submission" date="2016-10" db="EMBL/GenBank/DDBJ databases">
        <authorList>
            <person name="de Groot N.N."/>
        </authorList>
    </citation>
    <scope>NUCLEOTIDE SEQUENCE [LARGE SCALE GENOMIC DNA]</scope>
    <source>
        <strain evidence="9 10">CGMCC 4.6533</strain>
    </source>
</reference>
<evidence type="ECO:0000256" key="4">
    <source>
        <dbReference type="ARBA" id="ARBA00022692"/>
    </source>
</evidence>
<feature type="transmembrane region" description="Helical" evidence="7">
    <location>
        <begin position="9"/>
        <end position="29"/>
    </location>
</feature>
<evidence type="ECO:0000256" key="7">
    <source>
        <dbReference type="RuleBase" id="RU363032"/>
    </source>
</evidence>
<accession>A0A1G9BCU2</accession>
<dbReference type="GO" id="GO:0055085">
    <property type="term" value="P:transmembrane transport"/>
    <property type="evidence" value="ECO:0007669"/>
    <property type="project" value="InterPro"/>
</dbReference>
<evidence type="ECO:0000259" key="8">
    <source>
        <dbReference type="PROSITE" id="PS50928"/>
    </source>
</evidence>
<proteinExistence type="inferred from homology"/>